<gene>
    <name evidence="7" type="ORF">KDA27_03460</name>
</gene>
<dbReference type="SUPFAM" id="SSF103088">
    <property type="entry name" value="OmpA-like"/>
    <property type="match status" value="1"/>
</dbReference>
<keyword evidence="3" id="KW-0998">Cell outer membrane</keyword>
<evidence type="ECO:0000256" key="4">
    <source>
        <dbReference type="PROSITE-ProRule" id="PRU00473"/>
    </source>
</evidence>
<dbReference type="PANTHER" id="PTHR30329">
    <property type="entry name" value="STATOR ELEMENT OF FLAGELLAR MOTOR COMPLEX"/>
    <property type="match status" value="1"/>
</dbReference>
<proteinExistence type="predicted"/>
<dbReference type="InterPro" id="IPR006664">
    <property type="entry name" value="OMP_bac"/>
</dbReference>
<name>A0A956SCW8_UNCEI</name>
<dbReference type="PANTHER" id="PTHR30329:SF21">
    <property type="entry name" value="LIPOPROTEIN YIAD-RELATED"/>
    <property type="match status" value="1"/>
</dbReference>
<dbReference type="PROSITE" id="PS01068">
    <property type="entry name" value="OMPA_1"/>
    <property type="match status" value="1"/>
</dbReference>
<organism evidence="7 8">
    <name type="scientific">Eiseniibacteriota bacterium</name>
    <dbReference type="NCBI Taxonomy" id="2212470"/>
    <lineage>
        <taxon>Bacteria</taxon>
        <taxon>Candidatus Eiseniibacteriota</taxon>
    </lineage>
</organism>
<evidence type="ECO:0000313" key="8">
    <source>
        <dbReference type="Proteomes" id="UP000739538"/>
    </source>
</evidence>
<evidence type="ECO:0000256" key="5">
    <source>
        <dbReference type="SAM" id="MobiDB-lite"/>
    </source>
</evidence>
<evidence type="ECO:0000256" key="3">
    <source>
        <dbReference type="ARBA" id="ARBA00023237"/>
    </source>
</evidence>
<feature type="domain" description="OmpA-like" evidence="6">
    <location>
        <begin position="76"/>
        <end position="193"/>
    </location>
</feature>
<evidence type="ECO:0000259" key="6">
    <source>
        <dbReference type="PROSITE" id="PS51123"/>
    </source>
</evidence>
<evidence type="ECO:0000313" key="7">
    <source>
        <dbReference type="EMBL" id="MCA9754834.1"/>
    </source>
</evidence>
<dbReference type="GO" id="GO:0009279">
    <property type="term" value="C:cell outer membrane"/>
    <property type="evidence" value="ECO:0007669"/>
    <property type="project" value="UniProtKB-SubCell"/>
</dbReference>
<accession>A0A956SCW8</accession>
<dbReference type="PRINTS" id="PR01021">
    <property type="entry name" value="OMPADOMAIN"/>
</dbReference>
<sequence>MSIHARLLRRPKQIHRPTQVRRSTEIRRLTQTASRSAFLPVLGMALLLASCAKSPAPQGPSLADQLAGDNRTVTQEARGLIVSLPGILFDFDKATLRAETISTLEQVAAVLREYPTLEIRVEGHTDDVGSESYNQDLSERRALAVRDFLVDSGMAPSQVQSAGFGESLPVAPNSSPEGRQRNRRVDLVIPDPPQ</sequence>
<dbReference type="EMBL" id="JAGQHS010000010">
    <property type="protein sequence ID" value="MCA9754834.1"/>
    <property type="molecule type" value="Genomic_DNA"/>
</dbReference>
<dbReference type="Gene3D" id="3.30.1330.60">
    <property type="entry name" value="OmpA-like domain"/>
    <property type="match status" value="1"/>
</dbReference>
<feature type="region of interest" description="Disordered" evidence="5">
    <location>
        <begin position="160"/>
        <end position="194"/>
    </location>
</feature>
<dbReference type="InterPro" id="IPR036737">
    <property type="entry name" value="OmpA-like_sf"/>
</dbReference>
<evidence type="ECO:0000256" key="1">
    <source>
        <dbReference type="ARBA" id="ARBA00004442"/>
    </source>
</evidence>
<dbReference type="Proteomes" id="UP000739538">
    <property type="component" value="Unassembled WGS sequence"/>
</dbReference>
<dbReference type="InterPro" id="IPR050330">
    <property type="entry name" value="Bact_OuterMem_StrucFunc"/>
</dbReference>
<evidence type="ECO:0000256" key="2">
    <source>
        <dbReference type="ARBA" id="ARBA00023136"/>
    </source>
</evidence>
<comment type="subcellular location">
    <subcellularLocation>
        <location evidence="1">Cell outer membrane</location>
    </subcellularLocation>
</comment>
<dbReference type="CDD" id="cd07185">
    <property type="entry name" value="OmpA_C-like"/>
    <property type="match status" value="1"/>
</dbReference>
<dbReference type="Pfam" id="PF00691">
    <property type="entry name" value="OmpA"/>
    <property type="match status" value="1"/>
</dbReference>
<keyword evidence="2 4" id="KW-0472">Membrane</keyword>
<dbReference type="InterPro" id="IPR006665">
    <property type="entry name" value="OmpA-like"/>
</dbReference>
<reference evidence="7" key="1">
    <citation type="submission" date="2020-04" db="EMBL/GenBank/DDBJ databases">
        <authorList>
            <person name="Zhang T."/>
        </authorList>
    </citation>
    <scope>NUCLEOTIDE SEQUENCE</scope>
    <source>
        <strain evidence="7">HKST-UBA02</strain>
    </source>
</reference>
<dbReference type="PRINTS" id="PR01023">
    <property type="entry name" value="NAFLGMOTY"/>
</dbReference>
<reference evidence="7" key="2">
    <citation type="journal article" date="2021" name="Microbiome">
        <title>Successional dynamics and alternative stable states in a saline activated sludge microbial community over 9 years.</title>
        <authorList>
            <person name="Wang Y."/>
            <person name="Ye J."/>
            <person name="Ju F."/>
            <person name="Liu L."/>
            <person name="Boyd J.A."/>
            <person name="Deng Y."/>
            <person name="Parks D.H."/>
            <person name="Jiang X."/>
            <person name="Yin X."/>
            <person name="Woodcroft B.J."/>
            <person name="Tyson G.W."/>
            <person name="Hugenholtz P."/>
            <person name="Polz M.F."/>
            <person name="Zhang T."/>
        </authorList>
    </citation>
    <scope>NUCLEOTIDE SEQUENCE</scope>
    <source>
        <strain evidence="7">HKST-UBA02</strain>
    </source>
</reference>
<dbReference type="PROSITE" id="PS51123">
    <property type="entry name" value="OMPA_2"/>
    <property type="match status" value="1"/>
</dbReference>
<dbReference type="AlphaFoldDB" id="A0A956SCW8"/>
<protein>
    <submittedName>
        <fullName evidence="7">OmpA family protein</fullName>
    </submittedName>
</protein>
<dbReference type="InterPro" id="IPR006690">
    <property type="entry name" value="OMPA-like_CS"/>
</dbReference>
<comment type="caution">
    <text evidence="7">The sequence shown here is derived from an EMBL/GenBank/DDBJ whole genome shotgun (WGS) entry which is preliminary data.</text>
</comment>